<dbReference type="GeneID" id="9230301"/>
<dbReference type="EMBL" id="DS995705">
    <property type="protein sequence ID" value="EEQ32395.1"/>
    <property type="molecule type" value="Genomic_DNA"/>
</dbReference>
<name>C5FR92_ARTOC</name>
<keyword evidence="2" id="KW-1185">Reference proteome</keyword>
<dbReference type="RefSeq" id="XP_002845345.1">
    <property type="nucleotide sequence ID" value="XM_002845299.1"/>
</dbReference>
<dbReference type="Proteomes" id="UP000002035">
    <property type="component" value="Unassembled WGS sequence"/>
</dbReference>
<dbReference type="VEuPathDB" id="FungiDB:MCYG_05214"/>
<evidence type="ECO:0000313" key="2">
    <source>
        <dbReference type="Proteomes" id="UP000002035"/>
    </source>
</evidence>
<dbReference type="HOGENOM" id="CLU_1342955_0_0_1"/>
<evidence type="ECO:0000313" key="1">
    <source>
        <dbReference type="EMBL" id="EEQ32395.1"/>
    </source>
</evidence>
<gene>
    <name evidence="1" type="ORF">MCYG_05214</name>
</gene>
<dbReference type="AlphaFoldDB" id="C5FR92"/>
<accession>C5FR92</accession>
<organism evidence="1 2">
    <name type="scientific">Arthroderma otae (strain ATCC MYA-4605 / CBS 113480)</name>
    <name type="common">Microsporum canis</name>
    <dbReference type="NCBI Taxonomy" id="554155"/>
    <lineage>
        <taxon>Eukaryota</taxon>
        <taxon>Fungi</taxon>
        <taxon>Dikarya</taxon>
        <taxon>Ascomycota</taxon>
        <taxon>Pezizomycotina</taxon>
        <taxon>Eurotiomycetes</taxon>
        <taxon>Eurotiomycetidae</taxon>
        <taxon>Onygenales</taxon>
        <taxon>Arthrodermataceae</taxon>
        <taxon>Microsporum</taxon>
    </lineage>
</organism>
<proteinExistence type="predicted"/>
<protein>
    <submittedName>
        <fullName evidence="1">Uncharacterized protein</fullName>
    </submittedName>
</protein>
<sequence>MSMRHVKQTSFPHPATINLSFKLLLELSGVARMLLCYPTSTQVLYADQERPRSSLIPKRLPGLGTWKLWDMSFPPFLVLSLMAFGSQILPKPTVQYGLFDCHYVTETTCWITPLHLSRARLDLYRVSSTLYNPAVDLFVAPTGAAIPWFRNDSKWFQNACKPEVPYVGFPYQRGQLGRKGENPTNIVISYYVHNIYTAMSILLV</sequence>
<reference evidence="2" key="1">
    <citation type="journal article" date="2012" name="MBio">
        <title>Comparative genome analysis of Trichophyton rubrum and related dermatophytes reveals candidate genes involved in infection.</title>
        <authorList>
            <person name="Martinez D.A."/>
            <person name="Oliver B.G."/>
            <person name="Graeser Y."/>
            <person name="Goldberg J.M."/>
            <person name="Li W."/>
            <person name="Martinez-Rossi N.M."/>
            <person name="Monod M."/>
            <person name="Shelest E."/>
            <person name="Barton R.C."/>
            <person name="Birch E."/>
            <person name="Brakhage A.A."/>
            <person name="Chen Z."/>
            <person name="Gurr S.J."/>
            <person name="Heiman D."/>
            <person name="Heitman J."/>
            <person name="Kosti I."/>
            <person name="Rossi A."/>
            <person name="Saif S."/>
            <person name="Samalova M."/>
            <person name="Saunders C.W."/>
            <person name="Shea T."/>
            <person name="Summerbell R.C."/>
            <person name="Xu J."/>
            <person name="Young S."/>
            <person name="Zeng Q."/>
            <person name="Birren B.W."/>
            <person name="Cuomo C.A."/>
            <person name="White T.C."/>
        </authorList>
    </citation>
    <scope>NUCLEOTIDE SEQUENCE [LARGE SCALE GENOMIC DNA]</scope>
    <source>
        <strain evidence="2">ATCC MYA-4605 / CBS 113480</strain>
    </source>
</reference>